<name>A0A0P7BJ25_9HYPO</name>
<protein>
    <recommendedName>
        <fullName evidence="4">CBM-cenC domain-containing protein</fullName>
    </recommendedName>
</protein>
<gene>
    <name evidence="2" type="ORF">AK830_g5404</name>
</gene>
<evidence type="ECO:0000256" key="1">
    <source>
        <dbReference type="SAM" id="SignalP"/>
    </source>
</evidence>
<keyword evidence="1" id="KW-0732">Signal</keyword>
<feature type="signal peptide" evidence="1">
    <location>
        <begin position="1"/>
        <end position="19"/>
    </location>
</feature>
<dbReference type="STRING" id="78410.A0A0P7BJ25"/>
<evidence type="ECO:0008006" key="4">
    <source>
        <dbReference type="Google" id="ProtNLM"/>
    </source>
</evidence>
<dbReference type="OrthoDB" id="5150344at2759"/>
<organism evidence="2 3">
    <name type="scientific">Neonectria ditissima</name>
    <dbReference type="NCBI Taxonomy" id="78410"/>
    <lineage>
        <taxon>Eukaryota</taxon>
        <taxon>Fungi</taxon>
        <taxon>Dikarya</taxon>
        <taxon>Ascomycota</taxon>
        <taxon>Pezizomycotina</taxon>
        <taxon>Sordariomycetes</taxon>
        <taxon>Hypocreomycetidae</taxon>
        <taxon>Hypocreales</taxon>
        <taxon>Nectriaceae</taxon>
        <taxon>Neonectria</taxon>
    </lineage>
</organism>
<sequence>MRWLSLCAVLGALLLPASAAPCRPDTTTTATTTASTTTATSEPTASILNGDFEGADLSVWQERTVTIVENAQKAHSGTHYARYIYSDEYAWGGNNLNQTITDLDVTRLYRLSFSGAVFGLTNLNGETCQMEALLRGNVKKSWPITNFVSGAYSSYSTDLTVDDEDLTLTLRLRCTTQHKVSIEFGVDDISLKDIGAAPSAT</sequence>
<comment type="caution">
    <text evidence="2">The sequence shown here is derived from an EMBL/GenBank/DDBJ whole genome shotgun (WGS) entry which is preliminary data.</text>
</comment>
<accession>A0A0P7BJ25</accession>
<proteinExistence type="predicted"/>
<dbReference type="Proteomes" id="UP000050424">
    <property type="component" value="Unassembled WGS sequence"/>
</dbReference>
<feature type="chain" id="PRO_5006135879" description="CBM-cenC domain-containing protein" evidence="1">
    <location>
        <begin position="20"/>
        <end position="201"/>
    </location>
</feature>
<dbReference type="AlphaFoldDB" id="A0A0P7BJ25"/>
<dbReference type="Gene3D" id="2.60.120.260">
    <property type="entry name" value="Galactose-binding domain-like"/>
    <property type="match status" value="1"/>
</dbReference>
<evidence type="ECO:0000313" key="2">
    <source>
        <dbReference type="EMBL" id="KPM41154.1"/>
    </source>
</evidence>
<keyword evidence="3" id="KW-1185">Reference proteome</keyword>
<evidence type="ECO:0000313" key="3">
    <source>
        <dbReference type="Proteomes" id="UP000050424"/>
    </source>
</evidence>
<dbReference type="EMBL" id="LKCW01000070">
    <property type="protein sequence ID" value="KPM41154.1"/>
    <property type="molecule type" value="Genomic_DNA"/>
</dbReference>
<reference evidence="2 3" key="1">
    <citation type="submission" date="2015-09" db="EMBL/GenBank/DDBJ databases">
        <title>Draft genome of a European isolate of the apple canker pathogen Neonectria ditissima.</title>
        <authorList>
            <person name="Gomez-Cortecero A."/>
            <person name="Harrison R.J."/>
            <person name="Armitage A.D."/>
        </authorList>
    </citation>
    <scope>NUCLEOTIDE SEQUENCE [LARGE SCALE GENOMIC DNA]</scope>
    <source>
        <strain evidence="2 3">R09/05</strain>
    </source>
</reference>